<protein>
    <recommendedName>
        <fullName evidence="1">PiggyBac transposable element-derived protein domain-containing protein</fullName>
    </recommendedName>
</protein>
<dbReference type="EMBL" id="JARBHB010000002">
    <property type="protein sequence ID" value="KAJ8892237.1"/>
    <property type="molecule type" value="Genomic_DNA"/>
</dbReference>
<reference evidence="2 3" key="1">
    <citation type="submission" date="2023-02" db="EMBL/GenBank/DDBJ databases">
        <title>LHISI_Scaffold_Assembly.</title>
        <authorList>
            <person name="Stuart O.P."/>
            <person name="Cleave R."/>
            <person name="Magrath M.J.L."/>
            <person name="Mikheyev A.S."/>
        </authorList>
    </citation>
    <scope>NUCLEOTIDE SEQUENCE [LARGE SCALE GENOMIC DNA]</scope>
    <source>
        <strain evidence="2">Daus_M_001</strain>
        <tissue evidence="2">Leg muscle</tissue>
    </source>
</reference>
<evidence type="ECO:0000313" key="3">
    <source>
        <dbReference type="Proteomes" id="UP001159363"/>
    </source>
</evidence>
<dbReference type="InterPro" id="IPR052638">
    <property type="entry name" value="PiggyBac_TE-derived"/>
</dbReference>
<dbReference type="PANTHER" id="PTHR47055:SF3">
    <property type="entry name" value="PHORBOL-ESTER_DAG-TYPE DOMAIN-CONTAINING PROTEIN"/>
    <property type="match status" value="1"/>
</dbReference>
<keyword evidence="3" id="KW-1185">Reference proteome</keyword>
<dbReference type="Pfam" id="PF13843">
    <property type="entry name" value="DDE_Tnp_1_7"/>
    <property type="match status" value="1"/>
</dbReference>
<comment type="caution">
    <text evidence="2">The sequence shown here is derived from an EMBL/GenBank/DDBJ whole genome shotgun (WGS) entry which is preliminary data.</text>
</comment>
<sequence length="359" mass="40736">MQHNNFDEIIQYLPIEDNAAMDGTDRMYKVRPLFDHLNSAFKQISVGKPIIFGFKLWVAADPSGYIFHVEPYCGKSTRFPTTGNGQGNYVVGLVDHLQLKKGTRLYFDNFFTFPSRLRNLKSNGIGATGTKREIDTRKLSLKNKRGHMAVSSCGDLLAVRWNDNSIVTVLTDCDEVEPKKKSSRYSRTEKKTVIVEVPGPTAKYNANMGCVDLCHQFVSTYCCGIRSKKWWLQLYAWTVDVSCVQGWLLHHKLGYDMSLLEFHRQYATNLRKTCGKPAVSPGVHPFFAFPSVLEEMRIDGVDHIITKGDSKYWRCKITFLSLLTMLQPKLQSLQHALLGTHPLLMVHSSRACGTLALYQ</sequence>
<feature type="domain" description="PiggyBac transposable element-derived protein" evidence="1">
    <location>
        <begin position="41"/>
        <end position="243"/>
    </location>
</feature>
<gene>
    <name evidence="2" type="ORF">PR048_004817</name>
</gene>
<proteinExistence type="predicted"/>
<organism evidence="2 3">
    <name type="scientific">Dryococelus australis</name>
    <dbReference type="NCBI Taxonomy" id="614101"/>
    <lineage>
        <taxon>Eukaryota</taxon>
        <taxon>Metazoa</taxon>
        <taxon>Ecdysozoa</taxon>
        <taxon>Arthropoda</taxon>
        <taxon>Hexapoda</taxon>
        <taxon>Insecta</taxon>
        <taxon>Pterygota</taxon>
        <taxon>Neoptera</taxon>
        <taxon>Polyneoptera</taxon>
        <taxon>Phasmatodea</taxon>
        <taxon>Verophasmatodea</taxon>
        <taxon>Anareolatae</taxon>
        <taxon>Phasmatidae</taxon>
        <taxon>Eurycanthinae</taxon>
        <taxon>Dryococelus</taxon>
    </lineage>
</organism>
<evidence type="ECO:0000313" key="2">
    <source>
        <dbReference type="EMBL" id="KAJ8892237.1"/>
    </source>
</evidence>
<accession>A0ABQ9I6Y2</accession>
<name>A0ABQ9I6Y2_9NEOP</name>
<dbReference type="PANTHER" id="PTHR47055">
    <property type="entry name" value="DDE_TNP_1_7 DOMAIN-CONTAINING PROTEIN"/>
    <property type="match status" value="1"/>
</dbReference>
<dbReference type="InterPro" id="IPR029526">
    <property type="entry name" value="PGBD"/>
</dbReference>
<evidence type="ECO:0000259" key="1">
    <source>
        <dbReference type="Pfam" id="PF13843"/>
    </source>
</evidence>
<dbReference type="Proteomes" id="UP001159363">
    <property type="component" value="Chromosome 2"/>
</dbReference>